<evidence type="ECO:0000256" key="1">
    <source>
        <dbReference type="SAM" id="MobiDB-lite"/>
    </source>
</evidence>
<organism evidence="3 4">
    <name type="scientific">Ophiocordyceps sinensis (strain Co18 / CGMCC 3.14243)</name>
    <name type="common">Yarsagumba caterpillar fungus</name>
    <name type="synonym">Hirsutella sinensis</name>
    <dbReference type="NCBI Taxonomy" id="911162"/>
    <lineage>
        <taxon>Eukaryota</taxon>
        <taxon>Fungi</taxon>
        <taxon>Dikarya</taxon>
        <taxon>Ascomycota</taxon>
        <taxon>Pezizomycotina</taxon>
        <taxon>Sordariomycetes</taxon>
        <taxon>Hypocreomycetidae</taxon>
        <taxon>Hypocreales</taxon>
        <taxon>Ophiocordycipitaceae</taxon>
        <taxon>Ophiocordyceps</taxon>
    </lineage>
</organism>
<evidence type="ECO:0000313" key="4">
    <source>
        <dbReference type="Proteomes" id="UP000019374"/>
    </source>
</evidence>
<dbReference type="Proteomes" id="UP000019374">
    <property type="component" value="Unassembled WGS sequence"/>
</dbReference>
<accession>T5AA82</accession>
<keyword evidence="2" id="KW-0812">Transmembrane</keyword>
<feature type="region of interest" description="Disordered" evidence="1">
    <location>
        <begin position="484"/>
        <end position="531"/>
    </location>
</feature>
<keyword evidence="2" id="KW-0472">Membrane</keyword>
<feature type="transmembrane region" description="Helical" evidence="2">
    <location>
        <begin position="258"/>
        <end position="279"/>
    </location>
</feature>
<feature type="compositionally biased region" description="Basic and acidic residues" evidence="1">
    <location>
        <begin position="84"/>
        <end position="98"/>
    </location>
</feature>
<name>T5AA82_OPHSC</name>
<feature type="region of interest" description="Disordered" evidence="1">
    <location>
        <begin position="191"/>
        <end position="247"/>
    </location>
</feature>
<feature type="region of interest" description="Disordered" evidence="1">
    <location>
        <begin position="369"/>
        <end position="403"/>
    </location>
</feature>
<feature type="compositionally biased region" description="Basic residues" evidence="1">
    <location>
        <begin position="45"/>
        <end position="55"/>
    </location>
</feature>
<dbReference type="AlphaFoldDB" id="T5AA82"/>
<dbReference type="EMBL" id="KE654355">
    <property type="protein sequence ID" value="EQK98636.1"/>
    <property type="molecule type" value="Genomic_DNA"/>
</dbReference>
<dbReference type="HOGENOM" id="CLU_512979_0_0_1"/>
<feature type="compositionally biased region" description="Basic and acidic residues" evidence="1">
    <location>
        <begin position="522"/>
        <end position="531"/>
    </location>
</feature>
<proteinExistence type="predicted"/>
<feature type="compositionally biased region" description="Polar residues" evidence="1">
    <location>
        <begin position="211"/>
        <end position="225"/>
    </location>
</feature>
<dbReference type="OrthoDB" id="5411141at2759"/>
<feature type="compositionally biased region" description="Basic and acidic residues" evidence="1">
    <location>
        <begin position="229"/>
        <end position="247"/>
    </location>
</feature>
<feature type="compositionally biased region" description="Basic and acidic residues" evidence="1">
    <location>
        <begin position="29"/>
        <end position="44"/>
    </location>
</feature>
<feature type="compositionally biased region" description="Polar residues" evidence="1">
    <location>
        <begin position="369"/>
        <end position="394"/>
    </location>
</feature>
<evidence type="ECO:0000313" key="3">
    <source>
        <dbReference type="EMBL" id="EQK98636.1"/>
    </source>
</evidence>
<dbReference type="eggNOG" id="ENOG502SEYQ">
    <property type="taxonomic scope" value="Eukaryota"/>
</dbReference>
<evidence type="ECO:0000256" key="2">
    <source>
        <dbReference type="SAM" id="Phobius"/>
    </source>
</evidence>
<gene>
    <name evidence="3" type="ORF">OCS_05652</name>
</gene>
<sequence length="531" mass="57375">MVPVVELPQLKSARSVPAASEMEYPLWTRGDEGEIGDHNAVLRRDTHHSRNRYSKRRDSSLNVGDNHKSANSKRRKFSSESDSDDQKPARGSPGEKKAAPSPKSDGQSPTLVLQPEAVVPPPTLAPRPPSLQPPPDSPTIQTDLEPAATEGPTPHALIGDVVSLKTPQLEPPPANATQPAVVPAPVVTNTTAPTLSSGARKGLEQAPTEVPSLTVTESTPPSSMSALPDRVETARPEPARNDNRHKIEGNLHSSTENALIAVGSIGATIITFFIFWLAWRCFKIHKRKRGVGPTGRTPTLAPSLDKPKQLLVGLASRIPVLRERVGKRSWANIDKPYGEAYWEKTFPVSNESPQGGGKGIHVRTAVTTRSGHEGQSNLSLTRQAPQQPTALKTGTRSRHHMSGISDISSLSSGFGDGDIIMPPAHGTAYSTATTTTAEPLAVPAPVAQRASISDVSQRRETVYTEASEDPLPRFRTINSWVRQQSGRIKRANQRDMTASDAPPVPSMPPEQDFRLMMPDEEEPRRVEEGAS</sequence>
<protein>
    <submittedName>
        <fullName evidence="3">Uncharacterized protein</fullName>
    </submittedName>
</protein>
<reference evidence="3 4" key="1">
    <citation type="journal article" date="2013" name="Chin. Sci. Bull.">
        <title>Genome survey uncovers the secrets of sex and lifestyle in caterpillar fungus.</title>
        <authorList>
            <person name="Hu X."/>
            <person name="Zhang Y."/>
            <person name="Xiao G."/>
            <person name="Zheng P."/>
            <person name="Xia Y."/>
            <person name="Zhang X."/>
            <person name="St Leger R.J."/>
            <person name="Liu X."/>
            <person name="Wang C."/>
        </authorList>
    </citation>
    <scope>NUCLEOTIDE SEQUENCE [LARGE SCALE GENOMIC DNA]</scope>
    <source>
        <strain evidence="4">Co18 / CGMCC 3.14243</strain>
        <tissue evidence="3">Fruit-body</tissue>
    </source>
</reference>
<feature type="region of interest" description="Disordered" evidence="1">
    <location>
        <begin position="1"/>
        <end position="155"/>
    </location>
</feature>
<keyword evidence="2" id="KW-1133">Transmembrane helix</keyword>
<feature type="compositionally biased region" description="Pro residues" evidence="1">
    <location>
        <begin position="118"/>
        <end position="137"/>
    </location>
</feature>